<dbReference type="EMBL" id="CP043046">
    <property type="protein sequence ID" value="QEI07942.1"/>
    <property type="molecule type" value="Genomic_DNA"/>
</dbReference>
<dbReference type="AlphaFoldDB" id="A0A5C0AZQ0"/>
<proteinExistence type="predicted"/>
<keyword evidence="9" id="KW-1185">Reference proteome</keyword>
<dbReference type="SUPFAM" id="SSF50022">
    <property type="entry name" value="ISP domain"/>
    <property type="match status" value="1"/>
</dbReference>
<accession>A0A5C0AZQ0</accession>
<dbReference type="Gene3D" id="2.102.10.10">
    <property type="entry name" value="Rieske [2Fe-2S] iron-sulphur domain"/>
    <property type="match status" value="1"/>
</dbReference>
<dbReference type="InterPro" id="IPR017941">
    <property type="entry name" value="Rieske_2Fe-2S"/>
</dbReference>
<dbReference type="PANTHER" id="PTHR40562">
    <property type="match status" value="1"/>
</dbReference>
<dbReference type="GO" id="GO:0046872">
    <property type="term" value="F:metal ion binding"/>
    <property type="evidence" value="ECO:0007669"/>
    <property type="project" value="UniProtKB-KW"/>
</dbReference>
<dbReference type="GO" id="GO:0051537">
    <property type="term" value="F:2 iron, 2 sulfur cluster binding"/>
    <property type="evidence" value="ECO:0007669"/>
    <property type="project" value="UniProtKB-KW"/>
</dbReference>
<dbReference type="PANTHER" id="PTHR40562:SF1">
    <property type="entry name" value="NITRITE REDUCTASE (NADH) SMALL SUBUNIT"/>
    <property type="match status" value="1"/>
</dbReference>
<dbReference type="RefSeq" id="WP_148816989.1">
    <property type="nucleotide sequence ID" value="NZ_CP043046.1"/>
</dbReference>
<dbReference type="NCBIfam" id="TIGR02378">
    <property type="entry name" value="nirD_assim_sml"/>
    <property type="match status" value="1"/>
</dbReference>
<dbReference type="Pfam" id="PF13806">
    <property type="entry name" value="Rieske_2"/>
    <property type="match status" value="1"/>
</dbReference>
<evidence type="ECO:0000259" key="7">
    <source>
        <dbReference type="PROSITE" id="PS51296"/>
    </source>
</evidence>
<keyword evidence="3" id="KW-0560">Oxidoreductase</keyword>
<dbReference type="GO" id="GO:0008942">
    <property type="term" value="F:nitrite reductase [NAD(P)H] activity"/>
    <property type="evidence" value="ECO:0007669"/>
    <property type="project" value="InterPro"/>
</dbReference>
<protein>
    <submittedName>
        <fullName evidence="8">Nitrite reductase small subunit NirD</fullName>
    </submittedName>
</protein>
<feature type="domain" description="Rieske" evidence="7">
    <location>
        <begin position="8"/>
        <end position="110"/>
    </location>
</feature>
<keyword evidence="4" id="KW-0408">Iron</keyword>
<sequence length="136" mass="14570">MSINNAWLAVCDLTDIVPDTGVCALIDGEQVAIFHVQHAQEKVFAIGNYDPASQAAVLSRGLVGSIGERVVVASPIYKQHFDLKTGECVESPEYSVRAYATRIEGGRVWVQAGAQTQAYDEESAEAHQDVHAGALA</sequence>
<evidence type="ECO:0000256" key="1">
    <source>
        <dbReference type="ARBA" id="ARBA00022714"/>
    </source>
</evidence>
<keyword evidence="6" id="KW-0534">Nitrate assimilation</keyword>
<keyword evidence="2" id="KW-0479">Metal-binding</keyword>
<dbReference type="PROSITE" id="PS51296">
    <property type="entry name" value="RIESKE"/>
    <property type="match status" value="1"/>
</dbReference>
<dbReference type="KEGG" id="pacr:FXN63_20420"/>
<name>A0A5C0AZQ0_9BURK</name>
<organism evidence="8 9">
    <name type="scientific">Pigmentiphaga aceris</name>
    <dbReference type="NCBI Taxonomy" id="1940612"/>
    <lineage>
        <taxon>Bacteria</taxon>
        <taxon>Pseudomonadati</taxon>
        <taxon>Pseudomonadota</taxon>
        <taxon>Betaproteobacteria</taxon>
        <taxon>Burkholderiales</taxon>
        <taxon>Alcaligenaceae</taxon>
        <taxon>Pigmentiphaga</taxon>
    </lineage>
</organism>
<evidence type="ECO:0000256" key="6">
    <source>
        <dbReference type="ARBA" id="ARBA00023063"/>
    </source>
</evidence>
<dbReference type="OrthoDB" id="516687at2"/>
<dbReference type="GO" id="GO:0042128">
    <property type="term" value="P:nitrate assimilation"/>
    <property type="evidence" value="ECO:0007669"/>
    <property type="project" value="UniProtKB-KW"/>
</dbReference>
<dbReference type="InterPro" id="IPR017881">
    <property type="entry name" value="NirD"/>
</dbReference>
<keyword evidence="5" id="KW-0411">Iron-sulfur</keyword>
<evidence type="ECO:0000256" key="3">
    <source>
        <dbReference type="ARBA" id="ARBA00023002"/>
    </source>
</evidence>
<evidence type="ECO:0000256" key="5">
    <source>
        <dbReference type="ARBA" id="ARBA00023014"/>
    </source>
</evidence>
<keyword evidence="1" id="KW-0001">2Fe-2S</keyword>
<dbReference type="Proteomes" id="UP000325161">
    <property type="component" value="Chromosome"/>
</dbReference>
<reference evidence="8 9" key="1">
    <citation type="submission" date="2019-08" db="EMBL/GenBank/DDBJ databases">
        <title>Amphibian skin-associated Pigmentiphaga: genome sequence and occurrence across geography and hosts.</title>
        <authorList>
            <person name="Bletz M.C."/>
            <person name="Bunk B."/>
            <person name="Sproeer C."/>
            <person name="Biwer P."/>
            <person name="Reiter S."/>
            <person name="Rabemananjara F.C.E."/>
            <person name="Schulz S."/>
            <person name="Overmann J."/>
            <person name="Vences M."/>
        </authorList>
    </citation>
    <scope>NUCLEOTIDE SEQUENCE [LARGE SCALE GENOMIC DNA]</scope>
    <source>
        <strain evidence="8 9">Mada1488</strain>
    </source>
</reference>
<gene>
    <name evidence="8" type="primary">nirD</name>
    <name evidence="8" type="ORF">FXN63_20420</name>
</gene>
<dbReference type="InterPro" id="IPR012748">
    <property type="entry name" value="Rieske-like_NirD"/>
</dbReference>
<evidence type="ECO:0000313" key="9">
    <source>
        <dbReference type="Proteomes" id="UP000325161"/>
    </source>
</evidence>
<evidence type="ECO:0000313" key="8">
    <source>
        <dbReference type="EMBL" id="QEI07942.1"/>
    </source>
</evidence>
<dbReference type="PROSITE" id="PS51300">
    <property type="entry name" value="NIRD"/>
    <property type="match status" value="1"/>
</dbReference>
<dbReference type="CDD" id="cd03529">
    <property type="entry name" value="Rieske_NirD"/>
    <property type="match status" value="1"/>
</dbReference>
<evidence type="ECO:0000256" key="4">
    <source>
        <dbReference type="ARBA" id="ARBA00023004"/>
    </source>
</evidence>
<dbReference type="InterPro" id="IPR036922">
    <property type="entry name" value="Rieske_2Fe-2S_sf"/>
</dbReference>
<evidence type="ECO:0000256" key="2">
    <source>
        <dbReference type="ARBA" id="ARBA00022723"/>
    </source>
</evidence>